<evidence type="ECO:0000313" key="5">
    <source>
        <dbReference type="Proteomes" id="UP001280156"/>
    </source>
</evidence>
<dbReference type="InterPro" id="IPR041459">
    <property type="entry name" value="MPTase-PolyVal"/>
</dbReference>
<dbReference type="InterPro" id="IPR017113">
    <property type="entry name" value="Antirestriction_ArdC"/>
</dbReference>
<feature type="domain" description="N-terminal" evidence="2">
    <location>
        <begin position="10"/>
        <end position="131"/>
    </location>
</feature>
<comment type="caution">
    <text evidence="4">The sequence shown here is derived from an EMBL/GenBank/DDBJ whole genome shotgun (WGS) entry which is preliminary data.</text>
</comment>
<dbReference type="Proteomes" id="UP001280156">
    <property type="component" value="Unassembled WGS sequence"/>
</dbReference>
<keyword evidence="5" id="KW-1185">Reference proteome</keyword>
<proteinExistence type="predicted"/>
<feature type="region of interest" description="Disordered" evidence="1">
    <location>
        <begin position="294"/>
        <end position="314"/>
    </location>
</feature>
<dbReference type="Pfam" id="PF18818">
    <property type="entry name" value="MPTase-PolyVal"/>
    <property type="match status" value="1"/>
</dbReference>
<feature type="domain" description="Polyvalent protein metallopeptidase" evidence="3">
    <location>
        <begin position="159"/>
        <end position="285"/>
    </location>
</feature>
<dbReference type="Pfam" id="PF08401">
    <property type="entry name" value="ArdcN"/>
    <property type="match status" value="1"/>
</dbReference>
<accession>A0ABU4YL32</accession>
<evidence type="ECO:0000313" key="4">
    <source>
        <dbReference type="EMBL" id="MDX8487578.1"/>
    </source>
</evidence>
<sequence length="314" mass="35289">MSDTNETPRQDVYSRITNQIIEALEQGVKPWTQPWSAAHAAGHVSRPLRHNGQPYAGINVLTLWASAMTGHYAAPIWMTFKQAIELGGRVRKGEKGSPVVYADTLRRTETDEATGDEAERFIPFLKAYTVFNVEQVDDLPPHFYARAENVRNPDERIAHAEAFFAATRADIRHGGDCAYYNPALDFIHMPAFEAFRDAQAYYATVAHESTHWTRHATRLDRDFGGKRFGDDGYSLEELVAELGAAFLCADLGLRLEDRDDHAAYIGHWLKVLKGDKRAIFAAAAHAQRAADYCRVSAPPKQPPRERRPSEPTRL</sequence>
<evidence type="ECO:0000259" key="2">
    <source>
        <dbReference type="Pfam" id="PF08401"/>
    </source>
</evidence>
<organism evidence="4 5">
    <name type="scientific">Mesorhizobium humile</name>
    <dbReference type="NCBI Taxonomy" id="3072313"/>
    <lineage>
        <taxon>Bacteria</taxon>
        <taxon>Pseudomonadati</taxon>
        <taxon>Pseudomonadota</taxon>
        <taxon>Alphaproteobacteria</taxon>
        <taxon>Hyphomicrobiales</taxon>
        <taxon>Phyllobacteriaceae</taxon>
        <taxon>Mesorhizobium</taxon>
    </lineage>
</organism>
<gene>
    <name evidence="4" type="ORF">RFM52_20470</name>
</gene>
<dbReference type="PIRSF" id="PIRSF037112">
    <property type="entry name" value="Antirestriction_ArdC"/>
    <property type="match status" value="1"/>
</dbReference>
<protein>
    <submittedName>
        <fullName evidence="4">Zincin-like metallopeptidase domain-containing protein</fullName>
    </submittedName>
</protein>
<dbReference type="RefSeq" id="WP_320297827.1">
    <property type="nucleotide sequence ID" value="NZ_JAVIIU010000013.1"/>
</dbReference>
<feature type="compositionally biased region" description="Basic and acidic residues" evidence="1">
    <location>
        <begin position="302"/>
        <end position="314"/>
    </location>
</feature>
<evidence type="ECO:0000259" key="3">
    <source>
        <dbReference type="Pfam" id="PF18818"/>
    </source>
</evidence>
<reference evidence="4 5" key="1">
    <citation type="submission" date="2023-08" db="EMBL/GenBank/DDBJ databases">
        <title>Implementing the SeqCode for naming new Mesorhizobium species isolated from Vachellia karroo root nodules.</title>
        <authorList>
            <person name="Van Lill M."/>
        </authorList>
    </citation>
    <scope>NUCLEOTIDE SEQUENCE [LARGE SCALE GENOMIC DNA]</scope>
    <source>
        <strain evidence="4 5">VK2B</strain>
    </source>
</reference>
<dbReference type="EMBL" id="JAVIIV010000014">
    <property type="protein sequence ID" value="MDX8487578.1"/>
    <property type="molecule type" value="Genomic_DNA"/>
</dbReference>
<dbReference type="InterPro" id="IPR013610">
    <property type="entry name" value="ArdC_N"/>
</dbReference>
<name>A0ABU4YL32_9HYPH</name>
<evidence type="ECO:0000256" key="1">
    <source>
        <dbReference type="SAM" id="MobiDB-lite"/>
    </source>
</evidence>